<dbReference type="AlphaFoldDB" id="A0A1V6S4L8"/>
<name>A0A1V6S4L8_9EURO</name>
<dbReference type="STRING" id="29845.A0A1V6S4L8"/>
<feature type="compositionally biased region" description="Polar residues" evidence="1">
    <location>
        <begin position="101"/>
        <end position="129"/>
    </location>
</feature>
<feature type="compositionally biased region" description="Low complexity" evidence="1">
    <location>
        <begin position="78"/>
        <end position="100"/>
    </location>
</feature>
<reference evidence="3" key="1">
    <citation type="journal article" date="2017" name="Nat. Microbiol.">
        <title>Global analysis of biosynthetic gene clusters reveals vast potential of secondary metabolite production in Penicillium species.</title>
        <authorList>
            <person name="Nielsen J.C."/>
            <person name="Grijseels S."/>
            <person name="Prigent S."/>
            <person name="Ji B."/>
            <person name="Dainat J."/>
            <person name="Nielsen K.F."/>
            <person name="Frisvad J.C."/>
            <person name="Workman M."/>
            <person name="Nielsen J."/>
        </authorList>
    </citation>
    <scope>NUCLEOTIDE SEQUENCE [LARGE SCALE GENOMIC DNA]</scope>
    <source>
        <strain evidence="3">IBT 29486</strain>
    </source>
</reference>
<evidence type="ECO:0000313" key="2">
    <source>
        <dbReference type="EMBL" id="OQE08680.1"/>
    </source>
</evidence>
<proteinExistence type="predicted"/>
<feature type="compositionally biased region" description="Polar residues" evidence="1">
    <location>
        <begin position="250"/>
        <end position="279"/>
    </location>
</feature>
<feature type="compositionally biased region" description="Low complexity" evidence="1">
    <location>
        <begin position="290"/>
        <end position="300"/>
    </location>
</feature>
<sequence length="784" mass="85438">MDGDNTNRDLFPALLVQLCRETSGTPSIPEEDSQESIEPGSPTPRPHTSIHPPHQLTTDDNQFDREPVLPVPDLHSLPSGSESKTSNSSSSESPRQNTRSHQTTTQVQFALGDSSQYLPTASHIVSSQRPYEDVTPIATPRIKFGVNKRPRETTPDSSTSSDSANTEGPSKDATRTTPPIKLKLVLKNRPREATPDLSTGPDSGKAEGPSKDVTRITTPRIKFVFNKRPRQSTLESIPLTVPSGPISREYPSSPTKPGIHSSNIDSNQLRPIENTSAESSFIPEFSMDPSNSSAFSTSHESSSDHDEASTSINPTSELPATGASPSPRSSSDKAPFGYSGYPSDTLDFVPSTPLNPADSLMGASIEPSVDPYQPSDSAVMPDITPFGDPNVLPSTFIYPEEAHDYSDWVIDPMGVYYPGEYGRILASEQEVLHQMADPHTDNPTHMCGRAEELPLMTIADMDRVLSEIDAATEGMESLQPGYWNSIGPPRPYLIQPSIPDVDGSVRAQYASAQAASPSFRETSEVPTRTLQSVEEAGPGSTTKRARYSSPKTKSSSPELSTTVSTRTSVLVQRRSASSRIKTMTPSSTSTSTRLRSKNQPVTPAPTSASSRRRSKGNIKTEIATPEPQVTVSPRRLRSADVNPSSSTKKIGKGNATPESWETAPIADKMMSQMKETASSSWMDITTAWNENRNVDDDEMTWRALSKRWGRIKDKIGVWPGFDDVLLNTIREFESELDDDGFGQIARDVSTEIGWEIPSTVCQSRYNVLKESGKVNVKGKGRARK</sequence>
<feature type="compositionally biased region" description="Low complexity" evidence="1">
    <location>
        <begin position="582"/>
        <end position="593"/>
    </location>
</feature>
<feature type="region of interest" description="Disordered" evidence="1">
    <location>
        <begin position="17"/>
        <end position="337"/>
    </location>
</feature>
<evidence type="ECO:0000256" key="1">
    <source>
        <dbReference type="SAM" id="MobiDB-lite"/>
    </source>
</evidence>
<feature type="compositionally biased region" description="Low complexity" evidence="1">
    <location>
        <begin position="559"/>
        <end position="575"/>
    </location>
</feature>
<accession>A0A1V6S4L8</accession>
<evidence type="ECO:0000313" key="3">
    <source>
        <dbReference type="Proteomes" id="UP000191518"/>
    </source>
</evidence>
<protein>
    <submittedName>
        <fullName evidence="2">Uncharacterized protein</fullName>
    </submittedName>
</protein>
<feature type="compositionally biased region" description="Polar residues" evidence="1">
    <location>
        <begin position="312"/>
        <end position="329"/>
    </location>
</feature>
<feature type="compositionally biased region" description="Basic and acidic residues" evidence="1">
    <location>
        <begin position="204"/>
        <end position="214"/>
    </location>
</feature>
<dbReference type="EMBL" id="MDYP01000009">
    <property type="protein sequence ID" value="OQE08680.1"/>
    <property type="molecule type" value="Genomic_DNA"/>
</dbReference>
<keyword evidence="3" id="KW-1185">Reference proteome</keyword>
<dbReference type="Proteomes" id="UP000191518">
    <property type="component" value="Unassembled WGS sequence"/>
</dbReference>
<feature type="compositionally biased region" description="Polar residues" evidence="1">
    <location>
        <begin position="549"/>
        <end position="558"/>
    </location>
</feature>
<comment type="caution">
    <text evidence="2">The sequence shown here is derived from an EMBL/GenBank/DDBJ whole genome shotgun (WGS) entry which is preliminary data.</text>
</comment>
<feature type="region of interest" description="Disordered" evidence="1">
    <location>
        <begin position="512"/>
        <end position="659"/>
    </location>
</feature>
<gene>
    <name evidence="2" type="ORF">PENVUL_c009G09382</name>
</gene>
<organism evidence="2 3">
    <name type="scientific">Penicillium vulpinum</name>
    <dbReference type="NCBI Taxonomy" id="29845"/>
    <lineage>
        <taxon>Eukaryota</taxon>
        <taxon>Fungi</taxon>
        <taxon>Dikarya</taxon>
        <taxon>Ascomycota</taxon>
        <taxon>Pezizomycotina</taxon>
        <taxon>Eurotiomycetes</taxon>
        <taxon>Eurotiomycetidae</taxon>
        <taxon>Eurotiales</taxon>
        <taxon>Aspergillaceae</taxon>
        <taxon>Penicillium</taxon>
    </lineage>
</organism>